<dbReference type="InterPro" id="IPR016071">
    <property type="entry name" value="Staphylococal_nuclease_OB-fold"/>
</dbReference>
<dbReference type="GO" id="GO:1990599">
    <property type="term" value="F:3' overhang single-stranded DNA endodeoxyribonuclease activity"/>
    <property type="evidence" value="ECO:0007669"/>
    <property type="project" value="UniProtKB-EC"/>
</dbReference>
<comment type="caution">
    <text evidence="5">The sequence shown here is derived from an EMBL/GenBank/DDBJ whole genome shotgun (WGS) entry which is preliminary data.</text>
</comment>
<name>A0A2P2E6A3_9PROT</name>
<feature type="domain" description="TNase-like" evidence="4">
    <location>
        <begin position="28"/>
        <end position="158"/>
    </location>
</feature>
<evidence type="ECO:0000256" key="3">
    <source>
        <dbReference type="ARBA" id="ARBA00022801"/>
    </source>
</evidence>
<proteinExistence type="predicted"/>
<keyword evidence="6" id="KW-1185">Reference proteome</keyword>
<evidence type="ECO:0000313" key="6">
    <source>
        <dbReference type="Proteomes" id="UP000245086"/>
    </source>
</evidence>
<dbReference type="PANTHER" id="PTHR12302">
    <property type="entry name" value="EBNA2 BINDING PROTEIN P100"/>
    <property type="match status" value="1"/>
</dbReference>
<dbReference type="EMBL" id="BFBR01000001">
    <property type="protein sequence ID" value="GBF56601.1"/>
    <property type="molecule type" value="Genomic_DNA"/>
</dbReference>
<dbReference type="Pfam" id="PF00565">
    <property type="entry name" value="SNase"/>
    <property type="match status" value="1"/>
</dbReference>
<dbReference type="RefSeq" id="WP_108983471.1">
    <property type="nucleotide sequence ID" value="NZ_BFBR01000001.1"/>
</dbReference>
<dbReference type="SMART" id="SM00318">
    <property type="entry name" value="SNc"/>
    <property type="match status" value="1"/>
</dbReference>
<evidence type="ECO:0000313" key="5">
    <source>
        <dbReference type="EMBL" id="GBF56601.1"/>
    </source>
</evidence>
<sequence length="278" mass="30567">MTLGKSLKLIGLFGVVAAIIAASPRFERGESGQVSKVLDGDSFVLESGLEVRLAEVEAPRVRPGDQWGPRASQELERLILGQKVELRYDGLRRDKRGRAIAHVFIPQGFGKEPIWVQDRILRDGLARVHTYADNRQAIGDLWQAEREARRAGRGLWTAGPYQVRFATPEALQGGLNSFQLMEGRVEKASQRGQVIYLNFGTDEKTDVTAIVPARAFGLWKGGAEEILALQGRSIRVRGFVRSSNGPSVWVDHPEQIEFIMGAPATKAKPTAAASKARS</sequence>
<evidence type="ECO:0000256" key="2">
    <source>
        <dbReference type="ARBA" id="ARBA00022759"/>
    </source>
</evidence>
<dbReference type="Proteomes" id="UP000245086">
    <property type="component" value="Unassembled WGS sequence"/>
</dbReference>
<keyword evidence="2" id="KW-0255">Endonuclease</keyword>
<accession>A0A2P2E6A3</accession>
<evidence type="ECO:0000256" key="1">
    <source>
        <dbReference type="ARBA" id="ARBA00022722"/>
    </source>
</evidence>
<dbReference type="EC" id="3.1.31.1" evidence="5"/>
<protein>
    <submittedName>
        <fullName evidence="5">Thermonuclease</fullName>
        <ecNumber evidence="5">3.1.31.1</ecNumber>
    </submittedName>
</protein>
<dbReference type="PROSITE" id="PS50830">
    <property type="entry name" value="TNASE_3"/>
    <property type="match status" value="1"/>
</dbReference>
<dbReference type="PANTHER" id="PTHR12302:SF3">
    <property type="entry name" value="SERINE_THREONINE-PROTEIN KINASE 31"/>
    <property type="match status" value="1"/>
</dbReference>
<evidence type="ECO:0000259" key="4">
    <source>
        <dbReference type="PROSITE" id="PS50830"/>
    </source>
</evidence>
<organism evidence="5 6">
    <name type="scientific">Candidatus Phycosocius bacilliformis</name>
    <dbReference type="NCBI Taxonomy" id="1445552"/>
    <lineage>
        <taxon>Bacteria</taxon>
        <taxon>Pseudomonadati</taxon>
        <taxon>Pseudomonadota</taxon>
        <taxon>Alphaproteobacteria</taxon>
        <taxon>Caulobacterales</taxon>
        <taxon>Caulobacterales incertae sedis</taxon>
        <taxon>Candidatus Phycosocius</taxon>
    </lineage>
</organism>
<keyword evidence="1" id="KW-0540">Nuclease</keyword>
<reference evidence="5 6" key="1">
    <citation type="journal article" date="2018" name="Genome Announc.">
        <title>Draft Genome Sequence of "Candidatus Phycosocius bacilliformis," an Alphaproteobacterial Ectosymbiont of the Hydrocarbon-Producing Green Alga Botryococcus braunii.</title>
        <authorList>
            <person name="Tanabe Y."/>
            <person name="Yamaguchi H."/>
            <person name="Watanabe M.M."/>
        </authorList>
    </citation>
    <scope>NUCLEOTIDE SEQUENCE [LARGE SCALE GENOMIC DNA]</scope>
    <source>
        <strain evidence="5 6">BOTRYCO-2</strain>
    </source>
</reference>
<dbReference type="Gene3D" id="2.40.50.90">
    <property type="match status" value="1"/>
</dbReference>
<dbReference type="AlphaFoldDB" id="A0A2P2E6A3"/>
<gene>
    <name evidence="5" type="primary">nucH</name>
    <name evidence="5" type="ORF">PbB2_00258</name>
</gene>
<keyword evidence="3 5" id="KW-0378">Hydrolase</keyword>
<dbReference type="OrthoDB" id="7618306at2"/>
<dbReference type="SUPFAM" id="SSF50199">
    <property type="entry name" value="Staphylococcal nuclease"/>
    <property type="match status" value="1"/>
</dbReference>
<dbReference type="InterPro" id="IPR035437">
    <property type="entry name" value="SNase_OB-fold_sf"/>
</dbReference>